<dbReference type="InterPro" id="IPR010920">
    <property type="entry name" value="LSM_dom_sf"/>
</dbReference>
<dbReference type="InterPro" id="IPR045275">
    <property type="entry name" value="MscS_archaea/bacteria_type"/>
</dbReference>
<dbReference type="STRING" id="1217721.HY57_13045"/>
<dbReference type="InterPro" id="IPR014710">
    <property type="entry name" value="RmlC-like_jellyroll"/>
</dbReference>
<evidence type="ECO:0000256" key="3">
    <source>
        <dbReference type="ARBA" id="ARBA00022475"/>
    </source>
</evidence>
<dbReference type="InterPro" id="IPR011066">
    <property type="entry name" value="MscS_channel_C_sf"/>
</dbReference>
<feature type="domain" description="Cyclic nucleotide-binding" evidence="8">
    <location>
        <begin position="329"/>
        <end position="452"/>
    </location>
</feature>
<proteinExistence type="inferred from homology"/>
<dbReference type="GO" id="GO:0005737">
    <property type="term" value="C:cytoplasm"/>
    <property type="evidence" value="ECO:0007669"/>
    <property type="project" value="UniProtKB-SubCell"/>
</dbReference>
<evidence type="ECO:0000256" key="2">
    <source>
        <dbReference type="ARBA" id="ARBA00004651"/>
    </source>
</evidence>
<feature type="transmembrane region" description="Helical" evidence="7">
    <location>
        <begin position="76"/>
        <end position="95"/>
    </location>
</feature>
<evidence type="ECO:0000313" key="9">
    <source>
        <dbReference type="EMBL" id="AIF48121.1"/>
    </source>
</evidence>
<evidence type="ECO:0000256" key="7">
    <source>
        <dbReference type="RuleBase" id="RU369025"/>
    </source>
</evidence>
<evidence type="ECO:0000256" key="5">
    <source>
        <dbReference type="ARBA" id="ARBA00022989"/>
    </source>
</evidence>
<comment type="similarity">
    <text evidence="7">Belongs to the MscS (TC 1.A.23) family.</text>
</comment>
<keyword evidence="6 7" id="KW-0472">Membrane</keyword>
<keyword evidence="10" id="KW-1185">Reference proteome</keyword>
<evidence type="ECO:0000256" key="1">
    <source>
        <dbReference type="ARBA" id="ARBA00004496"/>
    </source>
</evidence>
<dbReference type="EMBL" id="CP008884">
    <property type="protein sequence ID" value="AIF48121.1"/>
    <property type="molecule type" value="Genomic_DNA"/>
</dbReference>
<dbReference type="PATRIC" id="fig|1217721.7.peg.2687"/>
<keyword evidence="4 7" id="KW-0812">Transmembrane</keyword>
<dbReference type="OrthoDB" id="9775207at2"/>
<evidence type="ECO:0000256" key="6">
    <source>
        <dbReference type="ARBA" id="ARBA00023136"/>
    </source>
</evidence>
<dbReference type="Gene3D" id="1.10.287.1260">
    <property type="match status" value="1"/>
</dbReference>
<evidence type="ECO:0000259" key="8">
    <source>
        <dbReference type="PROSITE" id="PS50042"/>
    </source>
</evidence>
<comment type="function">
    <text evidence="7">Mechanosensitive channel that participates in the regulation of osmotic pressure changes within the cell, opening in response to stretch forces in the membrane lipid bilayer, without the need for other proteins. Contributes to normal resistance to hypoosmotic shock. Forms an ion channel of 1.0 nanosiemens conductance with a slight preference for anions.</text>
</comment>
<dbReference type="InterPro" id="IPR006685">
    <property type="entry name" value="MscS_channel_2nd"/>
</dbReference>
<feature type="transmembrane region" description="Helical" evidence="7">
    <location>
        <begin position="107"/>
        <end position="126"/>
    </location>
</feature>
<dbReference type="InterPro" id="IPR016846">
    <property type="entry name" value="cNMP-bd_ion_channel"/>
</dbReference>
<dbReference type="GO" id="GO:0008381">
    <property type="term" value="F:mechanosensitive monoatomic ion channel activity"/>
    <property type="evidence" value="ECO:0007669"/>
    <property type="project" value="InterPro"/>
</dbReference>
<dbReference type="SMART" id="SM00100">
    <property type="entry name" value="cNMP"/>
    <property type="match status" value="1"/>
</dbReference>
<dbReference type="SUPFAM" id="SSF51206">
    <property type="entry name" value="cAMP-binding domain-like"/>
    <property type="match status" value="1"/>
</dbReference>
<dbReference type="AlphaFoldDB" id="A0A075K1B0"/>
<keyword evidence="3" id="KW-1003">Cell membrane</keyword>
<dbReference type="InterPro" id="IPR000595">
    <property type="entry name" value="cNMP-bd_dom"/>
</dbReference>
<evidence type="ECO:0000313" key="10">
    <source>
        <dbReference type="Proteomes" id="UP000027987"/>
    </source>
</evidence>
<gene>
    <name evidence="9" type="ORF">HY57_13045</name>
</gene>
<keyword evidence="5 7" id="KW-1133">Transmembrane helix</keyword>
<name>A0A075K1B0_9GAMM</name>
<sequence>MNPIDRGMIFGFGVLLIDFLTWRFLKLNHELARLGIRSALFLLLSYVLWTVPISPFQVAPWADQPVRHILAQGLEFLWWLQAAQISAAVLGRIVLPSALHRERLFQDLLRAIVFLAAAVAAVAYVLELPLGGLLATSGALAIILGLAVQSTLSDVFSGLVLSATQPFQLGDTVAIGDIQGKVVERNWRATTLLNSQGNFVQVPNSAAAKANIVNLSRPPQIHGLTMRIRISPTIRPAVVISALEDAVRSASELLADPGPVITALEVHRKYIEYEIQAYVASADRKATTQNEMVDQVHRHLNAHGICLGQEQQGGEFMSDPERLLRHIEMFKSLSEAQIGQLAAASLRQQFSAGEMIYDAKSDCPDQERALCIVASGVAVLLAPHEGENIELRRLGPGDAVGRSSILAGVSSSIRLRALSSVSILRLDKDAITPLLQQFPDLAKTMLSDMLEVQAREAEVLREIPAQAMGREGLFQRLMEGLRRLHGMAPR</sequence>
<feature type="transmembrane region" description="Helical" evidence="7">
    <location>
        <begin position="37"/>
        <end position="56"/>
    </location>
</feature>
<protein>
    <recommendedName>
        <fullName evidence="7">Small-conductance mechanosensitive channel</fullName>
    </recommendedName>
</protein>
<dbReference type="RefSeq" id="WP_026034258.1">
    <property type="nucleotide sequence ID" value="NZ_ALOY01000182.1"/>
</dbReference>
<organism evidence="9 10">
    <name type="scientific">Dyella japonica A8</name>
    <dbReference type="NCBI Taxonomy" id="1217721"/>
    <lineage>
        <taxon>Bacteria</taxon>
        <taxon>Pseudomonadati</taxon>
        <taxon>Pseudomonadota</taxon>
        <taxon>Gammaproteobacteria</taxon>
        <taxon>Lysobacterales</taxon>
        <taxon>Rhodanobacteraceae</taxon>
        <taxon>Dyella</taxon>
    </lineage>
</organism>
<feature type="transmembrane region" description="Helical" evidence="7">
    <location>
        <begin position="6"/>
        <end position="25"/>
    </location>
</feature>
<dbReference type="PIRSF" id="PIRSF026673">
    <property type="entry name" value="UCP026673_ion_chan"/>
    <property type="match status" value="1"/>
</dbReference>
<dbReference type="PANTHER" id="PTHR30221:SF1">
    <property type="entry name" value="SMALL-CONDUCTANCE MECHANOSENSITIVE CHANNEL"/>
    <property type="match status" value="1"/>
</dbReference>
<evidence type="ECO:0000256" key="4">
    <source>
        <dbReference type="ARBA" id="ARBA00022692"/>
    </source>
</evidence>
<dbReference type="CDD" id="cd00038">
    <property type="entry name" value="CAP_ED"/>
    <property type="match status" value="1"/>
</dbReference>
<comment type="subcellular location">
    <subcellularLocation>
        <location evidence="7">Cell inner membrane</location>
        <topology evidence="7">Multi-pass membrane protein</topology>
    </subcellularLocation>
    <subcellularLocation>
        <location evidence="2">Cell membrane</location>
        <topology evidence="2">Multi-pass membrane protein</topology>
    </subcellularLocation>
    <subcellularLocation>
        <location evidence="1">Cytoplasm</location>
    </subcellularLocation>
</comment>
<dbReference type="HOGENOM" id="CLU_032479_1_0_6"/>
<dbReference type="InterPro" id="IPR023408">
    <property type="entry name" value="MscS_beta-dom_sf"/>
</dbReference>
<keyword evidence="7" id="KW-0813">Transport</keyword>
<keyword evidence="7" id="KW-0997">Cell inner membrane</keyword>
<dbReference type="Gene3D" id="2.30.30.60">
    <property type="match status" value="1"/>
</dbReference>
<reference evidence="9 10" key="1">
    <citation type="submission" date="2014-07" db="EMBL/GenBank/DDBJ databases">
        <title>Complete Genome Sequence of Dyella japonica Strain A8 Isolated from Malaysian Tropical Soil.</title>
        <authorList>
            <person name="Hui R.K.H."/>
            <person name="Chen J.-W."/>
            <person name="Chan K.-G."/>
            <person name="Leung F.C.C."/>
        </authorList>
    </citation>
    <scope>NUCLEOTIDE SEQUENCE [LARGE SCALE GENOMIC DNA]</scope>
    <source>
        <strain evidence="9 10">A8</strain>
    </source>
</reference>
<accession>A0A075K1B0</accession>
<dbReference type="PANTHER" id="PTHR30221">
    <property type="entry name" value="SMALL-CONDUCTANCE MECHANOSENSITIVE CHANNEL"/>
    <property type="match status" value="1"/>
</dbReference>
<dbReference type="Proteomes" id="UP000027987">
    <property type="component" value="Chromosome"/>
</dbReference>
<dbReference type="SUPFAM" id="SSF82689">
    <property type="entry name" value="Mechanosensitive channel protein MscS (YggB), C-terminal domain"/>
    <property type="match status" value="1"/>
</dbReference>
<dbReference type="KEGG" id="dja:HY57_13045"/>
<dbReference type="Gene3D" id="2.60.120.10">
    <property type="entry name" value="Jelly Rolls"/>
    <property type="match status" value="1"/>
</dbReference>
<dbReference type="GO" id="GO:0005886">
    <property type="term" value="C:plasma membrane"/>
    <property type="evidence" value="ECO:0007669"/>
    <property type="project" value="UniProtKB-SubCell"/>
</dbReference>
<keyword evidence="7" id="KW-0407">Ion channel</keyword>
<keyword evidence="7" id="KW-0406">Ion transport</keyword>
<dbReference type="Pfam" id="PF00924">
    <property type="entry name" value="MS_channel_2nd"/>
    <property type="match status" value="1"/>
</dbReference>
<comment type="subunit">
    <text evidence="7">Homoheptamer.</text>
</comment>
<dbReference type="Pfam" id="PF00027">
    <property type="entry name" value="cNMP_binding"/>
    <property type="match status" value="1"/>
</dbReference>
<dbReference type="PROSITE" id="PS50042">
    <property type="entry name" value="CNMP_BINDING_3"/>
    <property type="match status" value="1"/>
</dbReference>
<dbReference type="SUPFAM" id="SSF50182">
    <property type="entry name" value="Sm-like ribonucleoproteins"/>
    <property type="match status" value="1"/>
</dbReference>
<dbReference type="InterPro" id="IPR018490">
    <property type="entry name" value="cNMP-bd_dom_sf"/>
</dbReference>